<proteinExistence type="inferred from homology"/>
<evidence type="ECO:0000256" key="9">
    <source>
        <dbReference type="ARBA" id="ARBA00022967"/>
    </source>
</evidence>
<evidence type="ECO:0000256" key="4">
    <source>
        <dbReference type="ARBA" id="ARBA00021008"/>
    </source>
</evidence>
<feature type="domain" description="NADH:quinone oxidoreductase/Mrp antiporter transmembrane" evidence="19">
    <location>
        <begin position="18"/>
        <end position="271"/>
    </location>
</feature>
<dbReference type="PRINTS" id="PR01436">
    <property type="entry name" value="NADHDHGNASE2"/>
</dbReference>
<dbReference type="GO" id="GO:0005743">
    <property type="term" value="C:mitochondrial inner membrane"/>
    <property type="evidence" value="ECO:0007669"/>
    <property type="project" value="UniProtKB-SubCell"/>
</dbReference>
<evidence type="ECO:0000256" key="17">
    <source>
        <dbReference type="RuleBase" id="RU003403"/>
    </source>
</evidence>
<dbReference type="InterPro" id="IPR003917">
    <property type="entry name" value="NADH_UbQ_OxRdtase_chain2"/>
</dbReference>
<evidence type="ECO:0000256" key="15">
    <source>
        <dbReference type="ARBA" id="ARBA00023136"/>
    </source>
</evidence>
<organism evidence="20">
    <name type="scientific">Quadrula quadrula</name>
    <name type="common">Mapleleaf mussel</name>
    <dbReference type="NCBI Taxonomy" id="52372"/>
    <lineage>
        <taxon>Eukaryota</taxon>
        <taxon>Metazoa</taxon>
        <taxon>Spiralia</taxon>
        <taxon>Lophotrochozoa</taxon>
        <taxon>Mollusca</taxon>
        <taxon>Bivalvia</taxon>
        <taxon>Autobranchia</taxon>
        <taxon>Heteroconchia</taxon>
        <taxon>Palaeoheterodonta</taxon>
        <taxon>Unionida</taxon>
        <taxon>Unionoidea</taxon>
        <taxon>Unionidae</taxon>
        <taxon>Ambleminae</taxon>
        <taxon>Quadrulini</taxon>
        <taxon>Quadrula</taxon>
    </lineage>
</organism>
<dbReference type="Pfam" id="PF00361">
    <property type="entry name" value="Proton_antipo_M"/>
    <property type="match status" value="1"/>
</dbReference>
<feature type="transmembrane region" description="Helical" evidence="17">
    <location>
        <begin position="148"/>
        <end position="167"/>
    </location>
</feature>
<keyword evidence="15 17" id="KW-0472">Membrane</keyword>
<evidence type="ECO:0000256" key="18">
    <source>
        <dbReference type="SAM" id="SignalP"/>
    </source>
</evidence>
<evidence type="ECO:0000256" key="1">
    <source>
        <dbReference type="ARBA" id="ARBA00004448"/>
    </source>
</evidence>
<geneLocation type="mitochondrion" evidence="20"/>
<comment type="similarity">
    <text evidence="2 17">Belongs to the complex I subunit 2 family.</text>
</comment>
<evidence type="ECO:0000256" key="6">
    <source>
        <dbReference type="ARBA" id="ARBA00022660"/>
    </source>
</evidence>
<keyword evidence="5" id="KW-0813">Transport</keyword>
<keyword evidence="14 17" id="KW-0496">Mitochondrion</keyword>
<keyword evidence="13 17" id="KW-0830">Ubiquinone</keyword>
<evidence type="ECO:0000256" key="7">
    <source>
        <dbReference type="ARBA" id="ARBA00022692"/>
    </source>
</evidence>
<feature type="transmembrane region" description="Helical" evidence="17">
    <location>
        <begin position="226"/>
        <end position="248"/>
    </location>
</feature>
<evidence type="ECO:0000256" key="14">
    <source>
        <dbReference type="ARBA" id="ARBA00023128"/>
    </source>
</evidence>
<feature type="transmembrane region" description="Helical" evidence="17">
    <location>
        <begin position="308"/>
        <end position="328"/>
    </location>
</feature>
<dbReference type="InterPro" id="IPR001750">
    <property type="entry name" value="ND/Mrp_TM"/>
</dbReference>
<name>D2DVZ4_QUAQU</name>
<dbReference type="EMBL" id="FJ809751">
    <property type="protein sequence ID" value="ACQ91024.1"/>
    <property type="molecule type" value="Genomic_DNA"/>
</dbReference>
<dbReference type="GO" id="GO:0008137">
    <property type="term" value="F:NADH dehydrogenase (ubiquinone) activity"/>
    <property type="evidence" value="ECO:0007669"/>
    <property type="project" value="UniProtKB-EC"/>
</dbReference>
<keyword evidence="10 17" id="KW-0249">Electron transport</keyword>
<keyword evidence="9 17" id="KW-1278">Translocase</keyword>
<feature type="transmembrane region" description="Helical" evidence="17">
    <location>
        <begin position="188"/>
        <end position="206"/>
    </location>
</feature>
<keyword evidence="6 17" id="KW-0679">Respiratory chain</keyword>
<keyword evidence="11 17" id="KW-1133">Transmembrane helix</keyword>
<gene>
    <name evidence="20" type="primary">ND2</name>
</gene>
<reference evidence="20" key="1">
    <citation type="journal article" date="2009" name="Genetics">
        <title>Comparative mitochondrial genomics of freshwater mussels (Bivalvia: Unionoida) with doubly uniparental inheritance of mtDNA: gender-specific open reading frames and putative origins of replication.</title>
        <authorList>
            <person name="Breton S."/>
            <person name="Beaupre H.D."/>
            <person name="Stewart D.T."/>
            <person name="Piontkivska H."/>
            <person name="Karmakar M."/>
            <person name="Bogan A.E."/>
            <person name="Blier P.U."/>
            <person name="Hoeh W.R."/>
        </authorList>
    </citation>
    <scope>NUCLEOTIDE SEQUENCE</scope>
    <source>
        <strain evidence="20">H1774g</strain>
    </source>
</reference>
<keyword evidence="12 17" id="KW-0520">NAD</keyword>
<comment type="function">
    <text evidence="17">Core subunit of the mitochondrial membrane respiratory chain NADH dehydrogenase (Complex I) which catalyzes electron transfer from NADH through the respiratory chain, using ubiquinone as an electron acceptor. Essential for the catalytic activity and assembly of complex I.</text>
</comment>
<evidence type="ECO:0000256" key="13">
    <source>
        <dbReference type="ARBA" id="ARBA00023075"/>
    </source>
</evidence>
<evidence type="ECO:0000256" key="5">
    <source>
        <dbReference type="ARBA" id="ARBA00022448"/>
    </source>
</evidence>
<dbReference type="EC" id="7.1.1.2" evidence="3 17"/>
<evidence type="ECO:0000256" key="11">
    <source>
        <dbReference type="ARBA" id="ARBA00022989"/>
    </source>
</evidence>
<dbReference type="AlphaFoldDB" id="D2DVZ4"/>
<dbReference type="GO" id="GO:0006120">
    <property type="term" value="P:mitochondrial electron transport, NADH to ubiquinone"/>
    <property type="evidence" value="ECO:0007669"/>
    <property type="project" value="InterPro"/>
</dbReference>
<evidence type="ECO:0000256" key="8">
    <source>
        <dbReference type="ARBA" id="ARBA00022792"/>
    </source>
</evidence>
<keyword evidence="8 17" id="KW-0999">Mitochondrion inner membrane</keyword>
<feature type="transmembrane region" description="Helical" evidence="17">
    <location>
        <begin position="260"/>
        <end position="280"/>
    </location>
</feature>
<keyword evidence="18" id="KW-0732">Signal</keyword>
<evidence type="ECO:0000256" key="2">
    <source>
        <dbReference type="ARBA" id="ARBA00007012"/>
    </source>
</evidence>
<dbReference type="PANTHER" id="PTHR46552:SF1">
    <property type="entry name" value="NADH-UBIQUINONE OXIDOREDUCTASE CHAIN 2"/>
    <property type="match status" value="1"/>
</dbReference>
<dbReference type="PANTHER" id="PTHR46552">
    <property type="entry name" value="NADH-UBIQUINONE OXIDOREDUCTASE CHAIN 2"/>
    <property type="match status" value="1"/>
</dbReference>
<evidence type="ECO:0000256" key="10">
    <source>
        <dbReference type="ARBA" id="ARBA00022982"/>
    </source>
</evidence>
<protein>
    <recommendedName>
        <fullName evidence="4 17">NADH-ubiquinone oxidoreductase chain 2</fullName>
        <ecNumber evidence="3 17">7.1.1.2</ecNumber>
    </recommendedName>
</protein>
<evidence type="ECO:0000313" key="20">
    <source>
        <dbReference type="EMBL" id="ACQ91024.1"/>
    </source>
</evidence>
<sequence>MWPSILLLLTSTTLAVTSSNLLFMWTMMELNMLAFLPIISMNKTSTTQSETSIKYLIPQTLGSNLFMASTVLTSSSLANLAPMLANTALLMKLGSVPFHGWYPSTMRNMNLMASFIMMTWQKITPLLLLTTQKLSNTTITTTSAIMSAMWGSIAGLNQTNLIVLLAFSSINHMSWLLMSSLMNQTVTCAYLTAYSLTALQIILLLYPNNIKTHNMTMSSLLSSNHLRVPFITSILSLAGLPPLMMFSAKLTIIITLIKTHAAMTLAPLLLGSGISLYFYLTLMLTLTTNQEKITPTVTTSMKTATKTIHTLLLVLQLMALPMTISILMQ</sequence>
<feature type="chain" id="PRO_5012655213" description="NADH-ubiquinone oxidoreductase chain 2" evidence="18">
    <location>
        <begin position="16"/>
        <end position="329"/>
    </location>
</feature>
<accession>D2DVZ4</accession>
<comment type="catalytic activity">
    <reaction evidence="16 17">
        <text>a ubiquinone + NADH + 5 H(+)(in) = a ubiquinol + NAD(+) + 4 H(+)(out)</text>
        <dbReference type="Rhea" id="RHEA:29091"/>
        <dbReference type="Rhea" id="RHEA-COMP:9565"/>
        <dbReference type="Rhea" id="RHEA-COMP:9566"/>
        <dbReference type="ChEBI" id="CHEBI:15378"/>
        <dbReference type="ChEBI" id="CHEBI:16389"/>
        <dbReference type="ChEBI" id="CHEBI:17976"/>
        <dbReference type="ChEBI" id="CHEBI:57540"/>
        <dbReference type="ChEBI" id="CHEBI:57945"/>
        <dbReference type="EC" id="7.1.1.2"/>
    </reaction>
</comment>
<feature type="signal peptide" evidence="18">
    <location>
        <begin position="1"/>
        <end position="15"/>
    </location>
</feature>
<keyword evidence="7 17" id="KW-0812">Transmembrane</keyword>
<comment type="subcellular location">
    <subcellularLocation>
        <location evidence="1 17">Mitochondrion inner membrane</location>
        <topology evidence="1 17">Multi-pass membrane protein</topology>
    </subcellularLocation>
</comment>
<evidence type="ECO:0000256" key="16">
    <source>
        <dbReference type="ARBA" id="ARBA00049551"/>
    </source>
</evidence>
<dbReference type="InterPro" id="IPR050175">
    <property type="entry name" value="Complex_I_Subunit_2"/>
</dbReference>
<evidence type="ECO:0000259" key="19">
    <source>
        <dbReference type="Pfam" id="PF00361"/>
    </source>
</evidence>
<evidence type="ECO:0000256" key="3">
    <source>
        <dbReference type="ARBA" id="ARBA00012944"/>
    </source>
</evidence>
<evidence type="ECO:0000256" key="12">
    <source>
        <dbReference type="ARBA" id="ARBA00023027"/>
    </source>
</evidence>